<feature type="domain" description="HIT-type" evidence="6">
    <location>
        <begin position="156"/>
        <end position="188"/>
    </location>
</feature>
<keyword evidence="8" id="KW-1185">Reference proteome</keyword>
<organism evidence="7 8">
    <name type="scientific">Pristionchus entomophagus</name>
    <dbReference type="NCBI Taxonomy" id="358040"/>
    <lineage>
        <taxon>Eukaryota</taxon>
        <taxon>Metazoa</taxon>
        <taxon>Ecdysozoa</taxon>
        <taxon>Nematoda</taxon>
        <taxon>Chromadorea</taxon>
        <taxon>Rhabditida</taxon>
        <taxon>Rhabditina</taxon>
        <taxon>Diplogasteromorpha</taxon>
        <taxon>Diplogasteroidea</taxon>
        <taxon>Neodiplogasteridae</taxon>
        <taxon>Pristionchus</taxon>
    </lineage>
</organism>
<feature type="region of interest" description="Disordered" evidence="5">
    <location>
        <begin position="39"/>
        <end position="98"/>
    </location>
</feature>
<dbReference type="Proteomes" id="UP001432027">
    <property type="component" value="Unassembled WGS sequence"/>
</dbReference>
<evidence type="ECO:0000256" key="5">
    <source>
        <dbReference type="SAM" id="MobiDB-lite"/>
    </source>
</evidence>
<evidence type="ECO:0000259" key="6">
    <source>
        <dbReference type="PROSITE" id="PS51083"/>
    </source>
</evidence>
<dbReference type="PANTHER" id="PTHR13093">
    <property type="entry name" value="ZINC FINGER HIT DOMAIN CONTAINING PROTEIN 1"/>
    <property type="match status" value="1"/>
</dbReference>
<dbReference type="CDD" id="cd21437">
    <property type="entry name" value="zf-HIT_ZNHIT1_like"/>
    <property type="match status" value="1"/>
</dbReference>
<dbReference type="EMBL" id="BTSX01000006">
    <property type="protein sequence ID" value="GMT02915.1"/>
    <property type="molecule type" value="Genomic_DNA"/>
</dbReference>
<dbReference type="GO" id="GO:0008270">
    <property type="term" value="F:zinc ion binding"/>
    <property type="evidence" value="ECO:0007669"/>
    <property type="project" value="UniProtKB-UniRule"/>
</dbReference>
<feature type="non-terminal residue" evidence="7">
    <location>
        <position position="1"/>
    </location>
</feature>
<evidence type="ECO:0000313" key="8">
    <source>
        <dbReference type="Proteomes" id="UP001432027"/>
    </source>
</evidence>
<evidence type="ECO:0000256" key="4">
    <source>
        <dbReference type="PROSITE-ProRule" id="PRU00453"/>
    </source>
</evidence>
<dbReference type="Pfam" id="PF04438">
    <property type="entry name" value="zf-HIT"/>
    <property type="match status" value="1"/>
</dbReference>
<evidence type="ECO:0000313" key="7">
    <source>
        <dbReference type="EMBL" id="GMT02915.1"/>
    </source>
</evidence>
<evidence type="ECO:0000256" key="3">
    <source>
        <dbReference type="ARBA" id="ARBA00022833"/>
    </source>
</evidence>
<feature type="compositionally biased region" description="Basic and acidic residues" evidence="5">
    <location>
        <begin position="39"/>
        <end position="56"/>
    </location>
</feature>
<dbReference type="InterPro" id="IPR039723">
    <property type="entry name" value="Vps71/ZNHIT1"/>
</dbReference>
<dbReference type="GO" id="GO:0005634">
    <property type="term" value="C:nucleus"/>
    <property type="evidence" value="ECO:0007669"/>
    <property type="project" value="UniProtKB-ARBA"/>
</dbReference>
<comment type="caution">
    <text evidence="7">The sequence shown here is derived from an EMBL/GenBank/DDBJ whole genome shotgun (WGS) entry which is preliminary data.</text>
</comment>
<reference evidence="7" key="1">
    <citation type="submission" date="2023-10" db="EMBL/GenBank/DDBJ databases">
        <title>Genome assembly of Pristionchus species.</title>
        <authorList>
            <person name="Yoshida K."/>
            <person name="Sommer R.J."/>
        </authorList>
    </citation>
    <scope>NUCLEOTIDE SEQUENCE</scope>
    <source>
        <strain evidence="7">RS0144</strain>
    </source>
</reference>
<keyword evidence="1" id="KW-0479">Metal-binding</keyword>
<proteinExistence type="predicted"/>
<accession>A0AAV5U7U2</accession>
<sequence length="193" mass="22527">SVRAEVMKKASAAALRQSSRIEATESLRILDESARVRRQRKALESLEQDNYHEDPHANLQWNKKRPKFEDHDVPTSSLHGEHKGGRKRKDGEEKLDPAAIKKRRMMRSEHFKQRFRKNFMQLLEEENSANKERPEEHGAWVNAAAPPSRYPARKMCAVCGFQSKYSCVRCGTRFCCIRCRDVHNETRCMKWTA</sequence>
<evidence type="ECO:0000256" key="1">
    <source>
        <dbReference type="ARBA" id="ARBA00022723"/>
    </source>
</evidence>
<feature type="compositionally biased region" description="Basic and acidic residues" evidence="5">
    <location>
        <begin position="67"/>
        <end position="96"/>
    </location>
</feature>
<dbReference type="PROSITE" id="PS51083">
    <property type="entry name" value="ZF_HIT"/>
    <property type="match status" value="1"/>
</dbReference>
<dbReference type="AlphaFoldDB" id="A0AAV5U7U2"/>
<gene>
    <name evidence="7" type="ORF">PENTCL1PPCAC_25089</name>
</gene>
<evidence type="ECO:0000256" key="2">
    <source>
        <dbReference type="ARBA" id="ARBA00022771"/>
    </source>
</evidence>
<name>A0AAV5U7U2_9BILA</name>
<keyword evidence="2 4" id="KW-0863">Zinc-finger</keyword>
<keyword evidence="3" id="KW-0862">Zinc</keyword>
<protein>
    <recommendedName>
        <fullName evidence="6">HIT-type domain-containing protein</fullName>
    </recommendedName>
</protein>
<dbReference type="InterPro" id="IPR007529">
    <property type="entry name" value="Znf_HIT"/>
</dbReference>
<dbReference type="GO" id="GO:0006338">
    <property type="term" value="P:chromatin remodeling"/>
    <property type="evidence" value="ECO:0007669"/>
    <property type="project" value="InterPro"/>
</dbReference>